<dbReference type="AlphaFoldDB" id="V6TNK3"/>
<name>V6TNK3_GIAIN</name>
<organism evidence="2 3">
    <name type="scientific">Giardia intestinalis</name>
    <name type="common">Giardia lamblia</name>
    <dbReference type="NCBI Taxonomy" id="5741"/>
    <lineage>
        <taxon>Eukaryota</taxon>
        <taxon>Metamonada</taxon>
        <taxon>Diplomonadida</taxon>
        <taxon>Hexamitidae</taxon>
        <taxon>Giardiinae</taxon>
        <taxon>Giardia</taxon>
    </lineage>
</organism>
<proteinExistence type="predicted"/>
<evidence type="ECO:0000313" key="3">
    <source>
        <dbReference type="Proteomes" id="UP000018040"/>
    </source>
</evidence>
<reference evidence="3" key="1">
    <citation type="submission" date="2012-02" db="EMBL/GenBank/DDBJ databases">
        <title>Genome sequencing of Giardia lamblia Genotypes A2 and B isolates (DH and GS) and comparative analysis with the genomes of Genotypes A1 and E (WB and Pig).</title>
        <authorList>
            <person name="Adam R."/>
            <person name="Dahlstrom E."/>
            <person name="Martens C."/>
            <person name="Bruno D."/>
            <person name="Barbian K."/>
            <person name="Porcella S.F."/>
            <person name="Nash T."/>
        </authorList>
    </citation>
    <scope>NUCLEOTIDE SEQUENCE</scope>
    <source>
        <strain evidence="3">GS</strain>
    </source>
</reference>
<sequence>MPASSTGGCGGSGLPHVSTGARTRWTCPWRGQPCRRETYFNRLLAHRLPDRAATHCLQMCGLLTDEERAVKERHGSVLAQTRGTCPGCHTARALDHDMNCPKTAWTRTTRHDMIVSCLYLRLSRELNAELEVRRTATSDQNQKPDTWPSTVQGHRRGRHPAPPDGPLLQREAQEVQGRDPPPQVQAAPRRALRGR</sequence>
<dbReference type="Proteomes" id="UP000018040">
    <property type="component" value="Unassembled WGS sequence"/>
</dbReference>
<feature type="compositionally biased region" description="Polar residues" evidence="1">
    <location>
        <begin position="137"/>
        <end position="152"/>
    </location>
</feature>
<evidence type="ECO:0000313" key="2">
    <source>
        <dbReference type="EMBL" id="ESU39942.1"/>
    </source>
</evidence>
<gene>
    <name evidence="2" type="ORF">GSB_155404</name>
</gene>
<feature type="region of interest" description="Disordered" evidence="1">
    <location>
        <begin position="133"/>
        <end position="195"/>
    </location>
</feature>
<comment type="caution">
    <text evidence="2">The sequence shown here is derived from an EMBL/GenBank/DDBJ whole genome shotgun (WGS) entry which is preliminary data.</text>
</comment>
<dbReference type="EMBL" id="AHHH01000398">
    <property type="protein sequence ID" value="ESU39942.1"/>
    <property type="molecule type" value="Genomic_DNA"/>
</dbReference>
<evidence type="ECO:0000256" key="1">
    <source>
        <dbReference type="SAM" id="MobiDB-lite"/>
    </source>
</evidence>
<accession>V6TNK3</accession>
<dbReference type="VEuPathDB" id="GiardiaDB:DHA2_154514"/>
<evidence type="ECO:0008006" key="4">
    <source>
        <dbReference type="Google" id="ProtNLM"/>
    </source>
</evidence>
<protein>
    <recommendedName>
        <fullName evidence="4">Reverse transcriptase/endonuclease</fullName>
    </recommendedName>
</protein>
<reference evidence="2 3" key="2">
    <citation type="journal article" date="2013" name="Genome Biol. Evol.">
        <title>Genome sequencing of Giardia lamblia genotypes A2 and B isolates (DH and GS) and comparative analysis with the genomes of genotypes A1 and E (WB and Pig).</title>
        <authorList>
            <person name="Adam R.D."/>
            <person name="Dahlstrom E.W."/>
            <person name="Martens C.A."/>
            <person name="Bruno D.P."/>
            <person name="Barbian K.D."/>
            <person name="Ricklefs S.M."/>
            <person name="Hernandez M.M."/>
            <person name="Narla N.P."/>
            <person name="Patel R.B."/>
            <person name="Porcella S.F."/>
            <person name="Nash T.E."/>
        </authorList>
    </citation>
    <scope>NUCLEOTIDE SEQUENCE [LARGE SCALE GENOMIC DNA]</scope>
    <source>
        <strain evidence="2 3">GS</strain>
    </source>
</reference>